<gene>
    <name evidence="1" type="ORF">CEXT_382641</name>
</gene>
<sequence>MIQLNCLHFWYSRTQLLILPRSRSTSTLSVDSSVPSGSSLSVLFCLGESTAPCYEMSVASSVNGSGNGTIRKINTANWLRFSGWEILVIFRSCTFNLLNKAATFYMYCILKLESEGGIVGFFFFLHFSKSW</sequence>
<protein>
    <submittedName>
        <fullName evidence="1">Uncharacterized protein</fullName>
    </submittedName>
</protein>
<evidence type="ECO:0000313" key="2">
    <source>
        <dbReference type="Proteomes" id="UP001054945"/>
    </source>
</evidence>
<proteinExistence type="predicted"/>
<name>A0AAV4Q2U1_CAEEX</name>
<dbReference type="Proteomes" id="UP001054945">
    <property type="component" value="Unassembled WGS sequence"/>
</dbReference>
<keyword evidence="2" id="KW-1185">Reference proteome</keyword>
<evidence type="ECO:0000313" key="1">
    <source>
        <dbReference type="EMBL" id="GIY03958.1"/>
    </source>
</evidence>
<comment type="caution">
    <text evidence="1">The sequence shown here is derived from an EMBL/GenBank/DDBJ whole genome shotgun (WGS) entry which is preliminary data.</text>
</comment>
<reference evidence="1 2" key="1">
    <citation type="submission" date="2021-06" db="EMBL/GenBank/DDBJ databases">
        <title>Caerostris extrusa draft genome.</title>
        <authorList>
            <person name="Kono N."/>
            <person name="Arakawa K."/>
        </authorList>
    </citation>
    <scope>NUCLEOTIDE SEQUENCE [LARGE SCALE GENOMIC DNA]</scope>
</reference>
<organism evidence="1 2">
    <name type="scientific">Caerostris extrusa</name>
    <name type="common">Bark spider</name>
    <name type="synonym">Caerostris bankana</name>
    <dbReference type="NCBI Taxonomy" id="172846"/>
    <lineage>
        <taxon>Eukaryota</taxon>
        <taxon>Metazoa</taxon>
        <taxon>Ecdysozoa</taxon>
        <taxon>Arthropoda</taxon>
        <taxon>Chelicerata</taxon>
        <taxon>Arachnida</taxon>
        <taxon>Araneae</taxon>
        <taxon>Araneomorphae</taxon>
        <taxon>Entelegynae</taxon>
        <taxon>Araneoidea</taxon>
        <taxon>Araneidae</taxon>
        <taxon>Caerostris</taxon>
    </lineage>
</organism>
<accession>A0AAV4Q2U1</accession>
<dbReference type="AlphaFoldDB" id="A0AAV4Q2U1"/>
<dbReference type="EMBL" id="BPLR01005643">
    <property type="protein sequence ID" value="GIY03958.1"/>
    <property type="molecule type" value="Genomic_DNA"/>
</dbReference>